<feature type="transmembrane region" description="Helical" evidence="6">
    <location>
        <begin position="112"/>
        <end position="130"/>
    </location>
</feature>
<dbReference type="PANTHER" id="PTHR42723">
    <property type="entry name" value="CHLOROPHYLL SYNTHASE"/>
    <property type="match status" value="1"/>
</dbReference>
<gene>
    <name evidence="7" type="ORF">EYB53_012430</name>
</gene>
<comment type="caution">
    <text evidence="7">The sequence shown here is derived from an EMBL/GenBank/DDBJ whole genome shotgun (WGS) entry which is preliminary data.</text>
</comment>
<proteinExistence type="predicted"/>
<evidence type="ECO:0000256" key="3">
    <source>
        <dbReference type="ARBA" id="ARBA00022989"/>
    </source>
</evidence>
<keyword evidence="4 6" id="KW-0472">Membrane</keyword>
<protein>
    <submittedName>
        <fullName evidence="7">UbiA family prenyltransferase</fullName>
    </submittedName>
</protein>
<evidence type="ECO:0000256" key="2">
    <source>
        <dbReference type="ARBA" id="ARBA00022692"/>
    </source>
</evidence>
<accession>A0ABS4DAN9</accession>
<dbReference type="EMBL" id="SIJK02000020">
    <property type="protein sequence ID" value="MBP1466513.1"/>
    <property type="molecule type" value="Genomic_DNA"/>
</dbReference>
<feature type="transmembrane region" description="Helical" evidence="6">
    <location>
        <begin position="136"/>
        <end position="154"/>
    </location>
</feature>
<feature type="transmembrane region" description="Helical" evidence="6">
    <location>
        <begin position="190"/>
        <end position="208"/>
    </location>
</feature>
<comment type="subcellular location">
    <subcellularLocation>
        <location evidence="1">Membrane</location>
        <topology evidence="1">Multi-pass membrane protein</topology>
    </subcellularLocation>
</comment>
<feature type="transmembrane region" description="Helical" evidence="6">
    <location>
        <begin position="258"/>
        <end position="276"/>
    </location>
</feature>
<dbReference type="Proteomes" id="UP001193081">
    <property type="component" value="Unassembled WGS sequence"/>
</dbReference>
<dbReference type="Gene3D" id="1.10.357.140">
    <property type="entry name" value="UbiA prenyltransferase"/>
    <property type="match status" value="1"/>
</dbReference>
<dbReference type="InterPro" id="IPR006372">
    <property type="entry name" value="Chl_synth"/>
</dbReference>
<dbReference type="Gene3D" id="1.20.120.1780">
    <property type="entry name" value="UbiA prenyltransferase"/>
    <property type="match status" value="1"/>
</dbReference>
<dbReference type="Pfam" id="PF01040">
    <property type="entry name" value="UbiA"/>
    <property type="match status" value="1"/>
</dbReference>
<dbReference type="RefSeq" id="WP_135478508.1">
    <property type="nucleotide sequence ID" value="NZ_SIJK02000020.1"/>
</dbReference>
<feature type="transmembrane region" description="Helical" evidence="6">
    <location>
        <begin position="288"/>
        <end position="313"/>
    </location>
</feature>
<dbReference type="InterPro" id="IPR000537">
    <property type="entry name" value="UbiA_prenyltransferase"/>
</dbReference>
<evidence type="ECO:0000313" key="7">
    <source>
        <dbReference type="EMBL" id="MBP1466513.1"/>
    </source>
</evidence>
<feature type="transmembrane region" description="Helical" evidence="6">
    <location>
        <begin position="229"/>
        <end position="252"/>
    </location>
</feature>
<sequence length="314" mass="34233">MAEHWARPIPAERAPFRQRLRAHLELADPVTWITPITMVICGALAAGQGDPGFHVNDARDILLVVLTALMCGPFGTGFSQSINDYFDRELDAINDPSRPIPSQRITLRAARGNWIGLGLATAAVSLFLAMESLWMPVLAAMSLILAAAYSVPPVKLKQHYWLGPPAVGFGYVFLSWMAGHMIFAPLTWPSFTLAIINSALAAGLLFLNDIKSIEGDRKHGLQSMTVAFGARRTLLVSYAIIGICELMLLALALMSGHLWAAAIAALALIVPLNSQVRLYREPTHKNFLRYIVASNPFILLIQFVSALIVGGYFG</sequence>
<keyword evidence="2 6" id="KW-0812">Transmembrane</keyword>
<evidence type="ECO:0000256" key="5">
    <source>
        <dbReference type="ARBA" id="ARBA00023171"/>
    </source>
</evidence>
<keyword evidence="5" id="KW-0149">Chlorophyll biosynthesis</keyword>
<evidence type="ECO:0000256" key="1">
    <source>
        <dbReference type="ARBA" id="ARBA00004141"/>
    </source>
</evidence>
<keyword evidence="8" id="KW-1185">Reference proteome</keyword>
<dbReference type="InterPro" id="IPR044878">
    <property type="entry name" value="UbiA_sf"/>
</dbReference>
<evidence type="ECO:0000313" key="8">
    <source>
        <dbReference type="Proteomes" id="UP001193081"/>
    </source>
</evidence>
<evidence type="ECO:0000256" key="6">
    <source>
        <dbReference type="SAM" id="Phobius"/>
    </source>
</evidence>
<feature type="transmembrane region" description="Helical" evidence="6">
    <location>
        <begin position="166"/>
        <end position="184"/>
    </location>
</feature>
<evidence type="ECO:0000256" key="4">
    <source>
        <dbReference type="ARBA" id="ARBA00023136"/>
    </source>
</evidence>
<dbReference type="InterPro" id="IPR050475">
    <property type="entry name" value="Prenyltransferase_related"/>
</dbReference>
<dbReference type="PANTHER" id="PTHR42723:SF1">
    <property type="entry name" value="CHLOROPHYLL SYNTHASE, CHLOROPLASTIC"/>
    <property type="match status" value="1"/>
</dbReference>
<name>A0ABS4DAN9_9CHLR</name>
<keyword evidence="3 6" id="KW-1133">Transmembrane helix</keyword>
<organism evidence="7 8">
    <name type="scientific">Candidatus Chloroploca mongolica</name>
    <dbReference type="NCBI Taxonomy" id="2528176"/>
    <lineage>
        <taxon>Bacteria</taxon>
        <taxon>Bacillati</taxon>
        <taxon>Chloroflexota</taxon>
        <taxon>Chloroflexia</taxon>
        <taxon>Chloroflexales</taxon>
        <taxon>Chloroflexineae</taxon>
        <taxon>Oscillochloridaceae</taxon>
        <taxon>Candidatus Chloroploca</taxon>
    </lineage>
</organism>
<dbReference type="NCBIfam" id="TIGR01476">
    <property type="entry name" value="chlor_syn_BchG"/>
    <property type="match status" value="1"/>
</dbReference>
<reference evidence="7 8" key="1">
    <citation type="submission" date="2021-03" db="EMBL/GenBank/DDBJ databases">
        <authorList>
            <person name="Grouzdev D.S."/>
        </authorList>
    </citation>
    <scope>NUCLEOTIDE SEQUENCE [LARGE SCALE GENOMIC DNA]</scope>
    <source>
        <strain evidence="7 8">M50-1</strain>
    </source>
</reference>